<reference evidence="2 3" key="1">
    <citation type="submission" date="2019-01" db="EMBL/GenBank/DDBJ databases">
        <authorList>
            <person name="Chen W.-M."/>
        </authorList>
    </citation>
    <scope>NUCLEOTIDE SEQUENCE [LARGE SCALE GENOMIC DNA]</scope>
    <source>
        <strain evidence="2 3">CCP-18</strain>
    </source>
</reference>
<dbReference type="EMBL" id="SACM01000001">
    <property type="protein sequence ID" value="RVT87941.1"/>
    <property type="molecule type" value="Genomic_DNA"/>
</dbReference>
<comment type="caution">
    <text evidence="2">The sequence shown here is derived from an EMBL/GenBank/DDBJ whole genome shotgun (WGS) entry which is preliminary data.</text>
</comment>
<evidence type="ECO:0000313" key="3">
    <source>
        <dbReference type="Proteomes" id="UP000288587"/>
    </source>
</evidence>
<accession>A0A3S2XYU5</accession>
<sequence>MPFIGIGLHFASAIFCAIHAVRSGQQTYWLFILFSFPMLGSVVYLLTIYLPHGRLHRQANRTLRAVGRALDPGRELREARAALEETPTAQNQMRLAAALLAADQLDEAAATYEQCLQGPFANDADTWHAELEQQQRKWNAHTRELNAPLLARLREAQPKA</sequence>
<gene>
    <name evidence="2" type="ORF">EOD73_02685</name>
</gene>
<keyword evidence="3" id="KW-1185">Reference proteome</keyword>
<dbReference type="AlphaFoldDB" id="A0A3S2XYU5"/>
<keyword evidence="1" id="KW-1133">Transmembrane helix</keyword>
<organism evidence="2 3">
    <name type="scientific">Inhella crocodyli</name>
    <dbReference type="NCBI Taxonomy" id="2499851"/>
    <lineage>
        <taxon>Bacteria</taxon>
        <taxon>Pseudomonadati</taxon>
        <taxon>Pseudomonadota</taxon>
        <taxon>Betaproteobacteria</taxon>
        <taxon>Burkholderiales</taxon>
        <taxon>Sphaerotilaceae</taxon>
        <taxon>Inhella</taxon>
    </lineage>
</organism>
<evidence type="ECO:0000256" key="1">
    <source>
        <dbReference type="SAM" id="Phobius"/>
    </source>
</evidence>
<protein>
    <recommendedName>
        <fullName evidence="4">Tetratricopeptide repeat protein</fullName>
    </recommendedName>
</protein>
<feature type="transmembrane region" description="Helical" evidence="1">
    <location>
        <begin position="30"/>
        <end position="51"/>
    </location>
</feature>
<evidence type="ECO:0000313" key="2">
    <source>
        <dbReference type="EMBL" id="RVT87941.1"/>
    </source>
</evidence>
<dbReference type="RefSeq" id="WP_127680619.1">
    <property type="nucleotide sequence ID" value="NZ_SACM01000001.1"/>
</dbReference>
<evidence type="ECO:0008006" key="4">
    <source>
        <dbReference type="Google" id="ProtNLM"/>
    </source>
</evidence>
<keyword evidence="1" id="KW-0812">Transmembrane</keyword>
<name>A0A3S2XYU5_9BURK</name>
<proteinExistence type="predicted"/>
<dbReference type="Proteomes" id="UP000288587">
    <property type="component" value="Unassembled WGS sequence"/>
</dbReference>
<keyword evidence="1" id="KW-0472">Membrane</keyword>
<dbReference type="OrthoDB" id="7559170at2"/>